<dbReference type="PANTHER" id="PTHR30294">
    <property type="entry name" value="MEMBRANE COMPONENT OF ABC TRANSPORTER YHHJ-RELATED"/>
    <property type="match status" value="1"/>
</dbReference>
<feature type="transmembrane region" description="Helical" evidence="6">
    <location>
        <begin position="218"/>
        <end position="247"/>
    </location>
</feature>
<evidence type="ECO:0000256" key="2">
    <source>
        <dbReference type="ARBA" id="ARBA00022475"/>
    </source>
</evidence>
<protein>
    <submittedName>
        <fullName evidence="8">ABC transporter permease</fullName>
    </submittedName>
</protein>
<feature type="transmembrane region" description="Helical" evidence="6">
    <location>
        <begin position="345"/>
        <end position="367"/>
    </location>
</feature>
<dbReference type="EMBL" id="JAXBCZ010000001">
    <property type="protein sequence ID" value="MEA1305006.1"/>
    <property type="molecule type" value="Genomic_DNA"/>
</dbReference>
<evidence type="ECO:0000256" key="1">
    <source>
        <dbReference type="ARBA" id="ARBA00004651"/>
    </source>
</evidence>
<evidence type="ECO:0000256" key="4">
    <source>
        <dbReference type="ARBA" id="ARBA00022989"/>
    </source>
</evidence>
<evidence type="ECO:0000256" key="6">
    <source>
        <dbReference type="SAM" id="Phobius"/>
    </source>
</evidence>
<keyword evidence="11" id="KW-1185">Reference proteome</keyword>
<dbReference type="Pfam" id="PF12698">
    <property type="entry name" value="ABC2_membrane_3"/>
    <property type="match status" value="1"/>
</dbReference>
<feature type="transmembrane region" description="Helical" evidence="6">
    <location>
        <begin position="25"/>
        <end position="44"/>
    </location>
</feature>
<dbReference type="Proteomes" id="UP000185963">
    <property type="component" value="Unassembled WGS sequence"/>
</dbReference>
<dbReference type="InterPro" id="IPR013525">
    <property type="entry name" value="ABC2_TM"/>
</dbReference>
<feature type="transmembrane region" description="Helical" evidence="6">
    <location>
        <begin position="281"/>
        <end position="298"/>
    </location>
</feature>
<keyword evidence="3 6" id="KW-0812">Transmembrane</keyword>
<dbReference type="OrthoDB" id="5170073at2"/>
<accession>A0A1Q8W7I1</accession>
<evidence type="ECO:0000259" key="7">
    <source>
        <dbReference type="Pfam" id="PF12698"/>
    </source>
</evidence>
<evidence type="ECO:0000313" key="9">
    <source>
        <dbReference type="EMBL" id="OLO71043.1"/>
    </source>
</evidence>
<keyword evidence="4 6" id="KW-1133">Transmembrane helix</keyword>
<name>A0A1Q8W7I1_9ACTO</name>
<dbReference type="EMBL" id="MSKS01000014">
    <property type="protein sequence ID" value="OLO71043.1"/>
    <property type="molecule type" value="Genomic_DNA"/>
</dbReference>
<feature type="transmembrane region" description="Helical" evidence="6">
    <location>
        <begin position="171"/>
        <end position="197"/>
    </location>
</feature>
<dbReference type="Proteomes" id="UP001289581">
    <property type="component" value="Unassembled WGS sequence"/>
</dbReference>
<dbReference type="GO" id="GO:0140359">
    <property type="term" value="F:ABC-type transporter activity"/>
    <property type="evidence" value="ECO:0007669"/>
    <property type="project" value="InterPro"/>
</dbReference>
<dbReference type="Gene3D" id="3.40.1710.10">
    <property type="entry name" value="abc type-2 transporter like domain"/>
    <property type="match status" value="1"/>
</dbReference>
<keyword evidence="5 6" id="KW-0472">Membrane</keyword>
<dbReference type="RefSeq" id="WP_075390162.1">
    <property type="nucleotide sequence ID" value="NZ_JAXBCZ010000001.1"/>
</dbReference>
<organism evidence="9 10">
    <name type="scientific">Actinomyces oris</name>
    <dbReference type="NCBI Taxonomy" id="544580"/>
    <lineage>
        <taxon>Bacteria</taxon>
        <taxon>Bacillati</taxon>
        <taxon>Actinomycetota</taxon>
        <taxon>Actinomycetes</taxon>
        <taxon>Actinomycetales</taxon>
        <taxon>Actinomycetaceae</taxon>
        <taxon>Actinomyces</taxon>
    </lineage>
</organism>
<feature type="transmembrane region" description="Helical" evidence="6">
    <location>
        <begin position="253"/>
        <end position="274"/>
    </location>
</feature>
<feature type="domain" description="ABC-2 type transporter transmembrane" evidence="7">
    <location>
        <begin position="26"/>
        <end position="364"/>
    </location>
</feature>
<gene>
    <name evidence="9" type="ORF">BKH20_04905</name>
    <name evidence="8" type="ORF">QU665_07995</name>
</gene>
<keyword evidence="2" id="KW-1003">Cell membrane</keyword>
<comment type="caution">
    <text evidence="9">The sequence shown here is derived from an EMBL/GenBank/DDBJ whole genome shotgun (WGS) entry which is preliminary data.</text>
</comment>
<reference evidence="8 11" key="2">
    <citation type="submission" date="2023-06" db="EMBL/GenBank/DDBJ databases">
        <title>Actinomyces orist ORNL 0101 HMT-893 genome.</title>
        <authorList>
            <person name="Johnston C.D."/>
            <person name="Chen T."/>
            <person name="Dewhirst F.E."/>
        </authorList>
    </citation>
    <scope>NUCLEOTIDE SEQUENCE [LARGE SCALE GENOMIC DNA]</scope>
    <source>
        <strain evidence="8 11">ORNL 0101</strain>
    </source>
</reference>
<evidence type="ECO:0000313" key="8">
    <source>
        <dbReference type="EMBL" id="MEA1305006.1"/>
    </source>
</evidence>
<evidence type="ECO:0000256" key="3">
    <source>
        <dbReference type="ARBA" id="ARBA00022692"/>
    </source>
</evidence>
<evidence type="ECO:0000313" key="10">
    <source>
        <dbReference type="Proteomes" id="UP000185963"/>
    </source>
</evidence>
<comment type="subcellular location">
    <subcellularLocation>
        <location evidence="1">Cell membrane</location>
        <topology evidence="1">Multi-pass membrane protein</topology>
    </subcellularLocation>
</comment>
<dbReference type="InterPro" id="IPR051449">
    <property type="entry name" value="ABC-2_transporter_component"/>
</dbReference>
<dbReference type="AlphaFoldDB" id="A0A1Q8W7I1"/>
<evidence type="ECO:0000313" key="11">
    <source>
        <dbReference type="Proteomes" id="UP001289581"/>
    </source>
</evidence>
<evidence type="ECO:0000256" key="5">
    <source>
        <dbReference type="ARBA" id="ARBA00023136"/>
    </source>
</evidence>
<dbReference type="GO" id="GO:0005886">
    <property type="term" value="C:plasma membrane"/>
    <property type="evidence" value="ECO:0007669"/>
    <property type="project" value="UniProtKB-SubCell"/>
</dbReference>
<sequence>MMRSWLASAWSIAVKDWKRFVRQPFLMIISVAIPLVFIFFYSIIVPLSATGPIMIADEDHSAQSAALIEQMRDIRSVEAPYYEVVTTDAATARQAFENQTSLAMVVIPQGFDDAVDNGDAKVELRLNNINSDYSKNLRLRLDLAVKNLDAELTRPIAVVHETSWLPSDPTMLGYISTSLLLFGCLYAGMVNTGLGVASEWNDRTVKALLLAPVRRGTLVAGKVIAGLGQSLVSEALVLVVLVVGFGFRPVGSLWQMAAIMAMTTFMGAGIGAAFGVASKKTLATSSTLIALAIMFFLVCGNEESMRGLAWSQPMESLWGLSRLLPPTYSFLAARSIFLTGESSNLALHLTIVALSAAAVLLLASWLLRRAYNQLTGGNA</sequence>
<proteinExistence type="predicted"/>
<reference evidence="9 10" key="1">
    <citation type="submission" date="2016-12" db="EMBL/GenBank/DDBJ databases">
        <title>Genomic comparison of strains in the 'Actinomyces naeslundii' group.</title>
        <authorList>
            <person name="Mughal S.R."/>
            <person name="Do T."/>
            <person name="Gilbert S.C."/>
            <person name="Witherden E.A."/>
            <person name="Didelot X."/>
            <person name="Beighton D."/>
        </authorList>
    </citation>
    <scope>NUCLEOTIDE SEQUENCE [LARGE SCALE GENOMIC DNA]</scope>
    <source>
        <strain evidence="9 10">WE8B-23</strain>
    </source>
</reference>
<dbReference type="PANTHER" id="PTHR30294:SF38">
    <property type="entry name" value="TRANSPORT PERMEASE PROTEIN"/>
    <property type="match status" value="1"/>
</dbReference>